<sequence length="162" mass="18808">MRYNRNFQNTPKARPDLVIRPLVAEDEEAWRKLWSGYLTFYEAELSDAVTTATFARILADDQATMRGRLLEIDGKPQGLVHFVTHRHCWRVEKVCYLQDLYANPEVRGGGLGRALIEAVYAEADRMGTPTVYWMTQEFNATARKLYDRIGMLTPFIEYDRPE</sequence>
<keyword evidence="2" id="KW-0012">Acyltransferase</keyword>
<gene>
    <name evidence="4" type="ORF">DI533_01835</name>
</gene>
<dbReference type="AlphaFoldDB" id="A0A2W5SGH8"/>
<evidence type="ECO:0000256" key="1">
    <source>
        <dbReference type="ARBA" id="ARBA00022679"/>
    </source>
</evidence>
<dbReference type="PANTHER" id="PTHR10545:SF42">
    <property type="entry name" value="ACETYLTRANSFERASE"/>
    <property type="match status" value="1"/>
</dbReference>
<dbReference type="PROSITE" id="PS51186">
    <property type="entry name" value="GNAT"/>
    <property type="match status" value="1"/>
</dbReference>
<dbReference type="PANTHER" id="PTHR10545">
    <property type="entry name" value="DIAMINE N-ACETYLTRANSFERASE"/>
    <property type="match status" value="1"/>
</dbReference>
<evidence type="ECO:0000313" key="5">
    <source>
        <dbReference type="Proteomes" id="UP000248975"/>
    </source>
</evidence>
<evidence type="ECO:0000256" key="2">
    <source>
        <dbReference type="ARBA" id="ARBA00023315"/>
    </source>
</evidence>
<organism evidence="4 5">
    <name type="scientific">Cereibacter sphaeroides</name>
    <name type="common">Rhodobacter sphaeroides</name>
    <dbReference type="NCBI Taxonomy" id="1063"/>
    <lineage>
        <taxon>Bacteria</taxon>
        <taxon>Pseudomonadati</taxon>
        <taxon>Pseudomonadota</taxon>
        <taxon>Alphaproteobacteria</taxon>
        <taxon>Rhodobacterales</taxon>
        <taxon>Paracoccaceae</taxon>
        <taxon>Cereibacter</taxon>
    </lineage>
</organism>
<dbReference type="GO" id="GO:0008080">
    <property type="term" value="F:N-acetyltransferase activity"/>
    <property type="evidence" value="ECO:0007669"/>
    <property type="project" value="TreeGrafter"/>
</dbReference>
<keyword evidence="1 4" id="KW-0808">Transferase</keyword>
<comment type="caution">
    <text evidence="4">The sequence shown here is derived from an EMBL/GenBank/DDBJ whole genome shotgun (WGS) entry which is preliminary data.</text>
</comment>
<proteinExistence type="predicted"/>
<accession>A0A2W5SGH8</accession>
<evidence type="ECO:0000259" key="3">
    <source>
        <dbReference type="PROSITE" id="PS51186"/>
    </source>
</evidence>
<dbReference type="Proteomes" id="UP000248975">
    <property type="component" value="Unassembled WGS sequence"/>
</dbReference>
<dbReference type="Pfam" id="PF00583">
    <property type="entry name" value="Acetyltransf_1"/>
    <property type="match status" value="1"/>
</dbReference>
<dbReference type="SUPFAM" id="SSF55729">
    <property type="entry name" value="Acyl-CoA N-acyltransferases (Nat)"/>
    <property type="match status" value="1"/>
</dbReference>
<dbReference type="Gene3D" id="3.40.630.30">
    <property type="match status" value="1"/>
</dbReference>
<dbReference type="CDD" id="cd04301">
    <property type="entry name" value="NAT_SF"/>
    <property type="match status" value="1"/>
</dbReference>
<dbReference type="InterPro" id="IPR051016">
    <property type="entry name" value="Diverse_Substrate_AcTransf"/>
</dbReference>
<dbReference type="InterPro" id="IPR000182">
    <property type="entry name" value="GNAT_dom"/>
</dbReference>
<dbReference type="EMBL" id="QFQS01000001">
    <property type="protein sequence ID" value="PZR00927.1"/>
    <property type="molecule type" value="Genomic_DNA"/>
</dbReference>
<dbReference type="InterPro" id="IPR016181">
    <property type="entry name" value="Acyl_CoA_acyltransferase"/>
</dbReference>
<protein>
    <submittedName>
        <fullName evidence="4">GNAT family N-acetyltransferase</fullName>
    </submittedName>
</protein>
<evidence type="ECO:0000313" key="4">
    <source>
        <dbReference type="EMBL" id="PZR00927.1"/>
    </source>
</evidence>
<feature type="domain" description="N-acetyltransferase" evidence="3">
    <location>
        <begin position="17"/>
        <end position="162"/>
    </location>
</feature>
<reference evidence="4 5" key="1">
    <citation type="submission" date="2017-08" db="EMBL/GenBank/DDBJ databases">
        <title>Infants hospitalized years apart are colonized by the same room-sourced microbial strains.</title>
        <authorList>
            <person name="Brooks B."/>
            <person name="Olm M.R."/>
            <person name="Firek B.A."/>
            <person name="Baker R."/>
            <person name="Thomas B.C."/>
            <person name="Morowitz M.J."/>
            <person name="Banfield J.F."/>
        </authorList>
    </citation>
    <scope>NUCLEOTIDE SEQUENCE [LARGE SCALE GENOMIC DNA]</scope>
    <source>
        <strain evidence="4">S2_003_000_R2_11</strain>
    </source>
</reference>
<name>A0A2W5SGH8_CERSP</name>